<dbReference type="EMBL" id="BARU01005933">
    <property type="protein sequence ID" value="GAH43294.1"/>
    <property type="molecule type" value="Genomic_DNA"/>
</dbReference>
<dbReference type="Gene3D" id="3.40.830.10">
    <property type="entry name" value="LigB-like"/>
    <property type="match status" value="1"/>
</dbReference>
<name>X1GNU0_9ZZZZ</name>
<dbReference type="NCBIfam" id="TIGR04336">
    <property type="entry name" value="AmmeMemoSam_B"/>
    <property type="match status" value="1"/>
</dbReference>
<reference evidence="2" key="1">
    <citation type="journal article" date="2014" name="Front. Microbiol.">
        <title>High frequency of phylogenetically diverse reductive dehalogenase-homologous genes in deep subseafloor sedimentary metagenomes.</title>
        <authorList>
            <person name="Kawai M."/>
            <person name="Futagami T."/>
            <person name="Toyoda A."/>
            <person name="Takaki Y."/>
            <person name="Nishi S."/>
            <person name="Hori S."/>
            <person name="Arai W."/>
            <person name="Tsubouchi T."/>
            <person name="Morono Y."/>
            <person name="Uchiyama I."/>
            <person name="Ito T."/>
            <person name="Fujiyama A."/>
            <person name="Inagaki F."/>
            <person name="Takami H."/>
        </authorList>
    </citation>
    <scope>NUCLEOTIDE SEQUENCE</scope>
    <source>
        <strain evidence="2">Expedition CK06-06</strain>
    </source>
</reference>
<evidence type="ECO:0000313" key="2">
    <source>
        <dbReference type="EMBL" id="GAH43294.1"/>
    </source>
</evidence>
<evidence type="ECO:0008006" key="3">
    <source>
        <dbReference type="Google" id="ProtNLM"/>
    </source>
</evidence>
<dbReference type="CDD" id="cd07361">
    <property type="entry name" value="MEMO_like"/>
    <property type="match status" value="1"/>
</dbReference>
<dbReference type="AlphaFoldDB" id="X1GNU0"/>
<dbReference type="PANTHER" id="PTHR11060:SF0">
    <property type="entry name" value="PROTEIN MEMO1"/>
    <property type="match status" value="1"/>
</dbReference>
<comment type="similarity">
    <text evidence="1">Belongs to the MEMO1 family.</text>
</comment>
<dbReference type="Pfam" id="PF01875">
    <property type="entry name" value="Memo"/>
    <property type="match status" value="1"/>
</dbReference>
<dbReference type="SUPFAM" id="SSF53213">
    <property type="entry name" value="LigB-like"/>
    <property type="match status" value="1"/>
</dbReference>
<proteinExistence type="inferred from homology"/>
<protein>
    <recommendedName>
        <fullName evidence="3">AmmeMemoRadiSam system protein B</fullName>
    </recommendedName>
</protein>
<organism evidence="2">
    <name type="scientific">marine sediment metagenome</name>
    <dbReference type="NCBI Taxonomy" id="412755"/>
    <lineage>
        <taxon>unclassified sequences</taxon>
        <taxon>metagenomes</taxon>
        <taxon>ecological metagenomes</taxon>
    </lineage>
</organism>
<comment type="caution">
    <text evidence="2">The sequence shown here is derived from an EMBL/GenBank/DDBJ whole genome shotgun (WGS) entry which is preliminary data.</text>
</comment>
<dbReference type="HAMAP" id="MF_00055">
    <property type="entry name" value="MEMO1"/>
    <property type="match status" value="1"/>
</dbReference>
<sequence>MIRQPAVAGQFYEGRAEALRAEVESHLDVSTETEGVLGCVCPHAGYVYSGDVAGAVLSAIDIPKTVIVLSFSHRGLGGRYAVWPDGAWRTPLGEVPVDEELASKLIESSSLLAADTEAFALEHSGEVMLPFLQVLKPDVEVVMVSVYPVGSLAELQTLGHDMAASLGTLEVKPLLLASSDMTHHAPAPFAEKQDRLAIDRMLELDETGLFNVVRKRDISMCGVCPVVVTIACVKDLGATSARLVRYENSGKATGGYSSVVAYAGLIFK</sequence>
<accession>X1GNU0</accession>
<evidence type="ECO:0000256" key="1">
    <source>
        <dbReference type="ARBA" id="ARBA00006315"/>
    </source>
</evidence>
<dbReference type="InterPro" id="IPR002737">
    <property type="entry name" value="MEMO1_fam"/>
</dbReference>
<gene>
    <name evidence="2" type="ORF">S03H2_11646</name>
</gene>
<dbReference type="PANTHER" id="PTHR11060">
    <property type="entry name" value="PROTEIN MEMO1"/>
    <property type="match status" value="1"/>
</dbReference>